<organism evidence="2 3">
    <name type="scientific">Flavobacterium aquariorum</name>
    <dbReference type="NCBI Taxonomy" id="2217670"/>
    <lineage>
        <taxon>Bacteria</taxon>
        <taxon>Pseudomonadati</taxon>
        <taxon>Bacteroidota</taxon>
        <taxon>Flavobacteriia</taxon>
        <taxon>Flavobacteriales</taxon>
        <taxon>Flavobacteriaceae</taxon>
        <taxon>Flavobacterium</taxon>
    </lineage>
</organism>
<reference evidence="2 3" key="1">
    <citation type="submission" date="2018-06" db="EMBL/GenBank/DDBJ databases">
        <title>Flavobacterium sp IMCC34762, genome.</title>
        <authorList>
            <person name="Joung Y."/>
            <person name="Cho J."/>
            <person name="Song J."/>
        </authorList>
    </citation>
    <scope>NUCLEOTIDE SEQUENCE [LARGE SCALE GENOMIC DNA]</scope>
    <source>
        <strain evidence="2 3">IMCC34762</strain>
    </source>
</reference>
<gene>
    <name evidence="2" type="ORF">DOS84_16780</name>
</gene>
<evidence type="ECO:0000313" key="3">
    <source>
        <dbReference type="Proteomes" id="UP000249177"/>
    </source>
</evidence>
<feature type="chain" id="PRO_5015865479" description="DUF4288 domain-containing protein" evidence="1">
    <location>
        <begin position="19"/>
        <end position="246"/>
    </location>
</feature>
<keyword evidence="3" id="KW-1185">Reference proteome</keyword>
<evidence type="ECO:0000313" key="2">
    <source>
        <dbReference type="EMBL" id="PZX92191.1"/>
    </source>
</evidence>
<sequence length="246" mass="29147">MKKYFFLLLILLTANCQVTETLHLNADGTGKIEVVDLRDEHSYMQLAKEEYSKEDIYRDTIYVFADYFKKYAETFTRTPREDQNVYFRYSDVKVHIKKSSYEKEFKTTVSQNFKKATDIVDLYKVEDYADNIKKNYALSAEEHYYEVSYIFEGNHFNRTVKITDSIQLKKEFDKVEKYKNHYKGYKLVQSYVLNYHFPRKIQSVSNSLAKISDDRKSLSLQFLLSDCLQNPLSTNLEVVLESESVD</sequence>
<feature type="signal peptide" evidence="1">
    <location>
        <begin position="1"/>
        <end position="18"/>
    </location>
</feature>
<dbReference type="AlphaFoldDB" id="A0A2W7TPK8"/>
<dbReference type="Proteomes" id="UP000249177">
    <property type="component" value="Unassembled WGS sequence"/>
</dbReference>
<evidence type="ECO:0008006" key="4">
    <source>
        <dbReference type="Google" id="ProtNLM"/>
    </source>
</evidence>
<proteinExistence type="predicted"/>
<dbReference type="RefSeq" id="WP_111411255.1">
    <property type="nucleotide sequence ID" value="NZ_QKXH01000012.1"/>
</dbReference>
<accession>A0A2W7TPK8</accession>
<name>A0A2W7TPK8_9FLAO</name>
<keyword evidence="1" id="KW-0732">Signal</keyword>
<evidence type="ECO:0000256" key="1">
    <source>
        <dbReference type="SAM" id="SignalP"/>
    </source>
</evidence>
<protein>
    <recommendedName>
        <fullName evidence="4">DUF4288 domain-containing protein</fullName>
    </recommendedName>
</protein>
<comment type="caution">
    <text evidence="2">The sequence shown here is derived from an EMBL/GenBank/DDBJ whole genome shotgun (WGS) entry which is preliminary data.</text>
</comment>
<dbReference type="EMBL" id="QKXH01000012">
    <property type="protein sequence ID" value="PZX92191.1"/>
    <property type="molecule type" value="Genomic_DNA"/>
</dbReference>
<dbReference type="OrthoDB" id="978531at2"/>